<protein>
    <submittedName>
        <fullName evidence="9">Amino acid transporter, transmembrane</fullName>
    </submittedName>
</protein>
<dbReference type="Proteomes" id="UP000243975">
    <property type="component" value="Unassembled WGS sequence"/>
</dbReference>
<evidence type="ECO:0000259" key="8">
    <source>
        <dbReference type="Pfam" id="PF01490"/>
    </source>
</evidence>
<organism evidence="9 10">
    <name type="scientific">Cynara cardunculus var. scolymus</name>
    <name type="common">Globe artichoke</name>
    <name type="synonym">Cynara scolymus</name>
    <dbReference type="NCBI Taxonomy" id="59895"/>
    <lineage>
        <taxon>Eukaryota</taxon>
        <taxon>Viridiplantae</taxon>
        <taxon>Streptophyta</taxon>
        <taxon>Embryophyta</taxon>
        <taxon>Tracheophyta</taxon>
        <taxon>Spermatophyta</taxon>
        <taxon>Magnoliopsida</taxon>
        <taxon>eudicotyledons</taxon>
        <taxon>Gunneridae</taxon>
        <taxon>Pentapetalae</taxon>
        <taxon>asterids</taxon>
        <taxon>campanulids</taxon>
        <taxon>Asterales</taxon>
        <taxon>Asteraceae</taxon>
        <taxon>Carduoideae</taxon>
        <taxon>Cardueae</taxon>
        <taxon>Carduinae</taxon>
        <taxon>Cynara</taxon>
    </lineage>
</organism>
<evidence type="ECO:0000313" key="10">
    <source>
        <dbReference type="Proteomes" id="UP000243975"/>
    </source>
</evidence>
<evidence type="ECO:0000256" key="7">
    <source>
        <dbReference type="SAM" id="Phobius"/>
    </source>
</evidence>
<dbReference type="GO" id="GO:0006865">
    <property type="term" value="P:amino acid transport"/>
    <property type="evidence" value="ECO:0007669"/>
    <property type="project" value="UniProtKB-KW"/>
</dbReference>
<evidence type="ECO:0000256" key="4">
    <source>
        <dbReference type="ARBA" id="ARBA00022970"/>
    </source>
</evidence>
<dbReference type="AlphaFoldDB" id="A0A103Y4H1"/>
<evidence type="ECO:0000256" key="2">
    <source>
        <dbReference type="ARBA" id="ARBA00022448"/>
    </source>
</evidence>
<dbReference type="Pfam" id="PF01490">
    <property type="entry name" value="Aa_trans"/>
    <property type="match status" value="1"/>
</dbReference>
<keyword evidence="5 7" id="KW-1133">Transmembrane helix</keyword>
<dbReference type="InterPro" id="IPR013057">
    <property type="entry name" value="AA_transpt_TM"/>
</dbReference>
<accession>A0A103Y4H1</accession>
<dbReference type="EMBL" id="LEKV01002654">
    <property type="protein sequence ID" value="KVI02350.1"/>
    <property type="molecule type" value="Genomic_DNA"/>
</dbReference>
<feature type="transmembrane region" description="Helical" evidence="7">
    <location>
        <begin position="426"/>
        <end position="446"/>
    </location>
</feature>
<name>A0A103Y4H1_CYNCS</name>
<evidence type="ECO:0000313" key="9">
    <source>
        <dbReference type="EMBL" id="KVI02350.1"/>
    </source>
</evidence>
<comment type="subcellular location">
    <subcellularLocation>
        <location evidence="1">Membrane</location>
    </subcellularLocation>
</comment>
<feature type="transmembrane region" description="Helical" evidence="7">
    <location>
        <begin position="400"/>
        <end position="420"/>
    </location>
</feature>
<feature type="transmembrane region" description="Helical" evidence="7">
    <location>
        <begin position="270"/>
        <end position="289"/>
    </location>
</feature>
<reference evidence="9 10" key="1">
    <citation type="journal article" date="2016" name="Sci. Rep.">
        <title>The genome sequence of the outbreeding globe artichoke constructed de novo incorporating a phase-aware low-pass sequencing strategy of F1 progeny.</title>
        <authorList>
            <person name="Scaglione D."/>
            <person name="Reyes-Chin-Wo S."/>
            <person name="Acquadro A."/>
            <person name="Froenicke L."/>
            <person name="Portis E."/>
            <person name="Beitel C."/>
            <person name="Tirone M."/>
            <person name="Mauro R."/>
            <person name="Lo Monaco A."/>
            <person name="Mauromicale G."/>
            <person name="Faccioli P."/>
            <person name="Cattivelli L."/>
            <person name="Rieseberg L."/>
            <person name="Michelmore R."/>
            <person name="Lanteri S."/>
        </authorList>
    </citation>
    <scope>NUCLEOTIDE SEQUENCE [LARGE SCALE GENOMIC DNA]</scope>
    <source>
        <strain evidence="9">2C</strain>
    </source>
</reference>
<feature type="transmembrane region" description="Helical" evidence="7">
    <location>
        <begin position="309"/>
        <end position="330"/>
    </location>
</feature>
<keyword evidence="6 7" id="KW-0472">Membrane</keyword>
<keyword evidence="3 7" id="KW-0812">Transmembrane</keyword>
<dbReference type="PANTHER" id="PTHR48017">
    <property type="entry name" value="OS05G0424000 PROTEIN-RELATED"/>
    <property type="match status" value="1"/>
</dbReference>
<feature type="transmembrane region" description="Helical" evidence="7">
    <location>
        <begin position="181"/>
        <end position="201"/>
    </location>
</feature>
<dbReference type="STRING" id="59895.A0A103Y4H1"/>
<keyword evidence="2" id="KW-0813">Transport</keyword>
<evidence type="ECO:0000256" key="1">
    <source>
        <dbReference type="ARBA" id="ARBA00004370"/>
    </source>
</evidence>
<comment type="caution">
    <text evidence="9">The sequence shown here is derived from an EMBL/GenBank/DDBJ whole genome shotgun (WGS) entry which is preliminary data.</text>
</comment>
<keyword evidence="10" id="KW-1185">Reference proteome</keyword>
<feature type="transmembrane region" description="Helical" evidence="7">
    <location>
        <begin position="228"/>
        <end position="249"/>
    </location>
</feature>
<feature type="domain" description="Amino acid transporter transmembrane" evidence="8">
    <location>
        <begin position="26"/>
        <end position="483"/>
    </location>
</feature>
<keyword evidence="4" id="KW-0029">Amino-acid transport</keyword>
<sequence length="488" mass="53939">MAVEDDHELIHGDPTTDKDDDKTIRTGTLWSTIAHIITAVIGSGVLSLAWSTAQLGWIAGPVALFCFAFVTYLSSSLLSDCYRSPDPVTGTRNRSYTDAVRVILGEKQAWICGLLQYVSFYGTGIAYVVTTATCMRAIRKSNCYHKEGHAASCEYDGKIYMLLFGVVQIVMSQIPDFHSMVLVSVVAAIMSFCYATIGFGLGLAKAVENGKIAGSIRGVPAASLPQKLWLSFQALGDIAFAYPYALILLEIQDTVKSPPAENKVTKRASVIAIVVTTFFYLGCACFGYAAFGNDTPGNLLTGFGFYEPYWLVDFANVCIIIHLIGGYQLISKVKLFLLLAHMNVKRITNTNPFQKLFSQPVFAFAERWLTEKFPTSQFLNRFHDLKLPLLPVLRLNLFRLLFRSAYVASTTGIALVFPYFNEILGVLGALNLWPLAIYFPVEMYIVQKKMETWSRKWVILEIFSGVLMVVSVVALVGSVAGLIEAKMN</sequence>
<evidence type="ECO:0000256" key="6">
    <source>
        <dbReference type="ARBA" id="ARBA00023136"/>
    </source>
</evidence>
<dbReference type="OMA" id="WVVGPAC"/>
<feature type="transmembrane region" description="Helical" evidence="7">
    <location>
        <begin position="28"/>
        <end position="49"/>
    </location>
</feature>
<feature type="transmembrane region" description="Helical" evidence="7">
    <location>
        <begin position="458"/>
        <end position="483"/>
    </location>
</feature>
<evidence type="ECO:0000256" key="5">
    <source>
        <dbReference type="ARBA" id="ARBA00022989"/>
    </source>
</evidence>
<proteinExistence type="predicted"/>
<evidence type="ECO:0000256" key="3">
    <source>
        <dbReference type="ARBA" id="ARBA00022692"/>
    </source>
</evidence>
<dbReference type="Gramene" id="KVI02350">
    <property type="protein sequence ID" value="KVI02350"/>
    <property type="gene ID" value="Ccrd_019355"/>
</dbReference>
<gene>
    <name evidence="9" type="ORF">Ccrd_019355</name>
</gene>
<feature type="transmembrane region" description="Helical" evidence="7">
    <location>
        <begin position="55"/>
        <end position="73"/>
    </location>
</feature>
<dbReference type="GO" id="GO:0016020">
    <property type="term" value="C:membrane"/>
    <property type="evidence" value="ECO:0007669"/>
    <property type="project" value="UniProtKB-SubCell"/>
</dbReference>